<accession>A0AA49H3S2</accession>
<gene>
    <name evidence="1" type="primary">204</name>
    <name evidence="1" type="ORF">SEA_TOMAS_204</name>
</gene>
<organism evidence="1 2">
    <name type="scientific">Streptomyces phage Tomas</name>
    <dbReference type="NCBI Taxonomy" id="2914443"/>
    <lineage>
        <taxon>Viruses</taxon>
        <taxon>Duplodnaviria</taxon>
        <taxon>Heunggongvirae</taxon>
        <taxon>Uroviricota</taxon>
        <taxon>Caudoviricetes</taxon>
        <taxon>Stanwilliamsviridae</taxon>
        <taxon>Boydwoodruffvirinae</taxon>
        <taxon>Tomasvirus</taxon>
        <taxon>Tomasvirus tomas</taxon>
    </lineage>
</organism>
<reference evidence="1" key="1">
    <citation type="submission" date="2021-12" db="EMBL/GenBank/DDBJ databases">
        <authorList>
            <person name="Khadka S."/>
            <person name="Uribe D.A."/>
            <person name="Klipsch I.N."/>
            <person name="Rene S.R."/>
            <person name="Jimenez M.L."/>
            <person name="Saini B.K."/>
            <person name="Zugasti M."/>
            <person name="Bullon R.M."/>
            <person name="Sharp C.D."/>
            <person name="Kapinga K.O."/>
            <person name="Warner C.P."/>
            <person name="Sarinana J."/>
            <person name="Jimenez A."/>
            <person name="Layton S.R."/>
            <person name="Nayek S."/>
            <person name="Hughes L.E."/>
            <person name="Garlena R.A."/>
            <person name="Russell D.A."/>
            <person name="Jacobs-Sera D."/>
            <person name="Hatfull G.F."/>
        </authorList>
    </citation>
    <scope>NUCLEOTIDE SEQUENCE</scope>
</reference>
<proteinExistence type="predicted"/>
<dbReference type="EMBL" id="OL829978">
    <property type="protein sequence ID" value="UMO76352.1"/>
    <property type="molecule type" value="Genomic_DNA"/>
</dbReference>
<name>A0AA49H3S2_9CAUD</name>
<evidence type="ECO:0000313" key="2">
    <source>
        <dbReference type="Proteomes" id="UP001202581"/>
    </source>
</evidence>
<evidence type="ECO:0000313" key="1">
    <source>
        <dbReference type="EMBL" id="UMO76352.1"/>
    </source>
</evidence>
<dbReference type="KEGG" id="vg:77926922"/>
<dbReference type="RefSeq" id="YP_010651291.1">
    <property type="nucleotide sequence ID" value="NC_070781.1"/>
</dbReference>
<keyword evidence="2" id="KW-1185">Reference proteome</keyword>
<sequence length="89" mass="10439">MHGVEIILSIDQAKILRYALEGHEDPEIIKILNGLTDEIERSWNPNRDQQEKCACSHAYERHFDSYEDMYPIGCKYCECDTFERANEAK</sequence>
<dbReference type="GeneID" id="77926922"/>
<dbReference type="Proteomes" id="UP001202581">
    <property type="component" value="Segment"/>
</dbReference>
<protein>
    <submittedName>
        <fullName evidence="1">Uncharacterized protein</fullName>
    </submittedName>
</protein>